<dbReference type="PANTHER" id="PTHR46648:SF1">
    <property type="entry name" value="ADENOSINE 5'-MONOPHOSPHORAMIDASE HNT1"/>
    <property type="match status" value="1"/>
</dbReference>
<dbReference type="EMBL" id="BARU01019279">
    <property type="protein sequence ID" value="GAH50815.1"/>
    <property type="molecule type" value="Genomic_DNA"/>
</dbReference>
<dbReference type="InterPro" id="IPR011146">
    <property type="entry name" value="HIT-like"/>
</dbReference>
<dbReference type="PANTHER" id="PTHR46648">
    <property type="entry name" value="HIT FAMILY PROTEIN 1"/>
    <property type="match status" value="1"/>
</dbReference>
<feature type="domain" description="HIT" evidence="1">
    <location>
        <begin position="17"/>
        <end position="124"/>
    </location>
</feature>
<proteinExistence type="predicted"/>
<dbReference type="InterPro" id="IPR039384">
    <property type="entry name" value="HINT"/>
</dbReference>
<dbReference type="Gene3D" id="3.30.428.10">
    <property type="entry name" value="HIT-like"/>
    <property type="match status" value="1"/>
</dbReference>
<sequence length="147" mass="17176">MDRKFRVKVMIKDDKCIFCKIIEKSIPSKVLFENDKNLAFLDIFPVSKGHTIVIPKKHYKNLEEIPNNELSELFEIVKKVSILIHKKLKVDGYNILQNNFRAAGQVVNHFHVHIIPRSNEDGKFKLFIPKKQAKEEELNQILRVING</sequence>
<protein>
    <recommendedName>
        <fullName evidence="1">HIT domain-containing protein</fullName>
    </recommendedName>
</protein>
<dbReference type="InterPro" id="IPR001310">
    <property type="entry name" value="Histidine_triad_HIT"/>
</dbReference>
<accession>X1H124</accession>
<reference evidence="2" key="1">
    <citation type="journal article" date="2014" name="Front. Microbiol.">
        <title>High frequency of phylogenetically diverse reductive dehalogenase-homologous genes in deep subseafloor sedimentary metagenomes.</title>
        <authorList>
            <person name="Kawai M."/>
            <person name="Futagami T."/>
            <person name="Toyoda A."/>
            <person name="Takaki Y."/>
            <person name="Nishi S."/>
            <person name="Hori S."/>
            <person name="Arai W."/>
            <person name="Tsubouchi T."/>
            <person name="Morono Y."/>
            <person name="Uchiyama I."/>
            <person name="Ito T."/>
            <person name="Fujiyama A."/>
            <person name="Inagaki F."/>
            <person name="Takami H."/>
        </authorList>
    </citation>
    <scope>NUCLEOTIDE SEQUENCE</scope>
    <source>
        <strain evidence="2">Expedition CK06-06</strain>
    </source>
</reference>
<dbReference type="AlphaFoldDB" id="X1H124"/>
<dbReference type="PROSITE" id="PS51084">
    <property type="entry name" value="HIT_2"/>
    <property type="match status" value="1"/>
</dbReference>
<dbReference type="GO" id="GO:0009117">
    <property type="term" value="P:nucleotide metabolic process"/>
    <property type="evidence" value="ECO:0007669"/>
    <property type="project" value="TreeGrafter"/>
</dbReference>
<evidence type="ECO:0000259" key="1">
    <source>
        <dbReference type="PROSITE" id="PS51084"/>
    </source>
</evidence>
<name>X1H124_9ZZZZ</name>
<dbReference type="Pfam" id="PF01230">
    <property type="entry name" value="HIT"/>
    <property type="match status" value="1"/>
</dbReference>
<dbReference type="CDD" id="cd01277">
    <property type="entry name" value="HINT_subgroup"/>
    <property type="match status" value="1"/>
</dbReference>
<dbReference type="InterPro" id="IPR019808">
    <property type="entry name" value="Histidine_triad_CS"/>
</dbReference>
<dbReference type="SUPFAM" id="SSF54197">
    <property type="entry name" value="HIT-like"/>
    <property type="match status" value="1"/>
</dbReference>
<evidence type="ECO:0000313" key="2">
    <source>
        <dbReference type="EMBL" id="GAH50815.1"/>
    </source>
</evidence>
<dbReference type="PROSITE" id="PS00892">
    <property type="entry name" value="HIT_1"/>
    <property type="match status" value="1"/>
</dbReference>
<comment type="caution">
    <text evidence="2">The sequence shown here is derived from an EMBL/GenBank/DDBJ whole genome shotgun (WGS) entry which is preliminary data.</text>
</comment>
<gene>
    <name evidence="2" type="ORF">S03H2_31760</name>
</gene>
<dbReference type="PRINTS" id="PR00332">
    <property type="entry name" value="HISTRIAD"/>
</dbReference>
<dbReference type="InterPro" id="IPR036265">
    <property type="entry name" value="HIT-like_sf"/>
</dbReference>
<dbReference type="GO" id="GO:0003824">
    <property type="term" value="F:catalytic activity"/>
    <property type="evidence" value="ECO:0007669"/>
    <property type="project" value="InterPro"/>
</dbReference>
<organism evidence="2">
    <name type="scientific">marine sediment metagenome</name>
    <dbReference type="NCBI Taxonomy" id="412755"/>
    <lineage>
        <taxon>unclassified sequences</taxon>
        <taxon>metagenomes</taxon>
        <taxon>ecological metagenomes</taxon>
    </lineage>
</organism>